<name>A0A2P5Z0S1_9XANT</name>
<dbReference type="Pfam" id="PF00990">
    <property type="entry name" value="GGDEF"/>
    <property type="match status" value="1"/>
</dbReference>
<dbReference type="NCBIfam" id="TIGR00254">
    <property type="entry name" value="GGDEF"/>
    <property type="match status" value="1"/>
</dbReference>
<dbReference type="GO" id="GO:0052621">
    <property type="term" value="F:diguanylate cyclase activity"/>
    <property type="evidence" value="ECO:0007669"/>
    <property type="project" value="UniProtKB-EC"/>
</dbReference>
<comment type="caution">
    <text evidence="6">The sequence shown here is derived from an EMBL/GenBank/DDBJ whole genome shotgun (WGS) entry which is preliminary data.</text>
</comment>
<dbReference type="InterPro" id="IPR050469">
    <property type="entry name" value="Diguanylate_Cyclase"/>
</dbReference>
<dbReference type="InterPro" id="IPR000160">
    <property type="entry name" value="GGDEF_dom"/>
</dbReference>
<dbReference type="InterPro" id="IPR011990">
    <property type="entry name" value="TPR-like_helical_dom_sf"/>
</dbReference>
<evidence type="ECO:0000313" key="7">
    <source>
        <dbReference type="Proteomes" id="UP000247346"/>
    </source>
</evidence>
<evidence type="ECO:0000256" key="4">
    <source>
        <dbReference type="SAM" id="Phobius"/>
    </source>
</evidence>
<evidence type="ECO:0000313" key="6">
    <source>
        <dbReference type="EMBL" id="PPU80951.1"/>
    </source>
</evidence>
<sequence>MPGRASPPPRYTRRAAARGRGAFRTWGRTAWTIGPVHPGAGVVAAFGCAVPMPDGRSASATVCMSMPSSLLLGVLALALPFAAFGAARAEPSSPRAAQTAAFDALIEDVGAHGKDMAADEQAYRVAHARLQALLPASDPVRRARLDAFDCQHFPQGPAAAVEQARRGARGAVARTHVQVRLEYLLCETYALYNDGQRPAYLRPATTILALTDAQRFPRLRAAALRMRAFAERDAGHYAQSLRTLQELRALDARRDGGWVALLTLIGIADAYLDMGLPDLSQQVVAEVLQRARQGDGGYMQALAVEREGAIAEQRGDLPAALAAYLRAAELHGRHPQEGSQASLLLRAARVNALLGNLPQARAQRQQAEAQLVAMGATRLMRARRDYVDALIAERSGDARAALALVERAEQGYRANGDLRSLSDVLDLKATALRALGAWRQALDAREAQMRVQQELDTRMQREQSQFLIAESESRERDLAALQLAQKAETQRNRLQAMEREATLRRVLLGAALLLLAVLGGVLFLTLGRLRGARREVRIDSLTGVASRRQVLAELDTALTVLPRGGRMPLSVLALDVDHFKRINDEHGHAAGDQVLRLVATTLRQRLRRNDSFGRTGGEEFLALLPGATCAEASQLAGQLREVLERQAFDTIVPGLRLTVSIGVAEAGAGESSQALLARADAALYRAKHGGRNRVELAAPPGAAHLRGGSDR</sequence>
<dbReference type="FunFam" id="3.30.70.270:FF:000001">
    <property type="entry name" value="Diguanylate cyclase domain protein"/>
    <property type="match status" value="1"/>
</dbReference>
<dbReference type="GO" id="GO:1902201">
    <property type="term" value="P:negative regulation of bacterial-type flagellum-dependent cell motility"/>
    <property type="evidence" value="ECO:0007669"/>
    <property type="project" value="TreeGrafter"/>
</dbReference>
<feature type="transmembrane region" description="Helical" evidence="4">
    <location>
        <begin position="506"/>
        <end position="527"/>
    </location>
</feature>
<protein>
    <recommendedName>
        <fullName evidence="2">diguanylate cyclase</fullName>
        <ecNumber evidence="2">2.7.7.65</ecNumber>
    </recommendedName>
</protein>
<evidence type="ECO:0000256" key="3">
    <source>
        <dbReference type="ARBA" id="ARBA00034247"/>
    </source>
</evidence>
<gene>
    <name evidence="6" type="ORF">XsacCFBP4641_16755</name>
</gene>
<dbReference type="PROSITE" id="PS50887">
    <property type="entry name" value="GGDEF"/>
    <property type="match status" value="1"/>
</dbReference>
<keyword evidence="4" id="KW-1133">Transmembrane helix</keyword>
<dbReference type="SUPFAM" id="SSF48452">
    <property type="entry name" value="TPR-like"/>
    <property type="match status" value="1"/>
</dbReference>
<evidence type="ECO:0000259" key="5">
    <source>
        <dbReference type="PROSITE" id="PS50887"/>
    </source>
</evidence>
<organism evidence="6 7">
    <name type="scientific">Xanthomonas sacchari</name>
    <dbReference type="NCBI Taxonomy" id="56458"/>
    <lineage>
        <taxon>Bacteria</taxon>
        <taxon>Pseudomonadati</taxon>
        <taxon>Pseudomonadota</taxon>
        <taxon>Gammaproteobacteria</taxon>
        <taxon>Lysobacterales</taxon>
        <taxon>Lysobacteraceae</taxon>
        <taxon>Xanthomonas</taxon>
    </lineage>
</organism>
<reference evidence="6 7" key="1">
    <citation type="submission" date="2016-08" db="EMBL/GenBank/DDBJ databases">
        <authorList>
            <person name="Seilhamer J.J."/>
        </authorList>
    </citation>
    <scope>NUCLEOTIDE SEQUENCE [LARGE SCALE GENOMIC DNA]</scope>
    <source>
        <strain evidence="6 7">CFBP4641</strain>
    </source>
</reference>
<evidence type="ECO:0000256" key="1">
    <source>
        <dbReference type="ARBA" id="ARBA00001946"/>
    </source>
</evidence>
<comment type="catalytic activity">
    <reaction evidence="3">
        <text>2 GTP = 3',3'-c-di-GMP + 2 diphosphate</text>
        <dbReference type="Rhea" id="RHEA:24898"/>
        <dbReference type="ChEBI" id="CHEBI:33019"/>
        <dbReference type="ChEBI" id="CHEBI:37565"/>
        <dbReference type="ChEBI" id="CHEBI:58805"/>
        <dbReference type="EC" id="2.7.7.65"/>
    </reaction>
</comment>
<accession>A0A2P5Z0S1</accession>
<keyword evidence="4" id="KW-0472">Membrane</keyword>
<dbReference type="AlphaFoldDB" id="A0A2P5Z0S1"/>
<dbReference type="Gene3D" id="1.25.40.10">
    <property type="entry name" value="Tetratricopeptide repeat domain"/>
    <property type="match status" value="1"/>
</dbReference>
<comment type="cofactor">
    <cofactor evidence="1">
        <name>Mg(2+)</name>
        <dbReference type="ChEBI" id="CHEBI:18420"/>
    </cofactor>
</comment>
<proteinExistence type="predicted"/>
<dbReference type="SMART" id="SM00267">
    <property type="entry name" value="GGDEF"/>
    <property type="match status" value="1"/>
</dbReference>
<dbReference type="SUPFAM" id="SSF55073">
    <property type="entry name" value="Nucleotide cyclase"/>
    <property type="match status" value="1"/>
</dbReference>
<feature type="domain" description="GGDEF" evidence="5">
    <location>
        <begin position="567"/>
        <end position="699"/>
    </location>
</feature>
<dbReference type="Proteomes" id="UP000247346">
    <property type="component" value="Unassembled WGS sequence"/>
</dbReference>
<dbReference type="CDD" id="cd01949">
    <property type="entry name" value="GGDEF"/>
    <property type="match status" value="1"/>
</dbReference>
<dbReference type="EMBL" id="MDEK01000016">
    <property type="protein sequence ID" value="PPU80951.1"/>
    <property type="molecule type" value="Genomic_DNA"/>
</dbReference>
<dbReference type="InterPro" id="IPR043128">
    <property type="entry name" value="Rev_trsase/Diguanyl_cyclase"/>
</dbReference>
<evidence type="ECO:0000256" key="2">
    <source>
        <dbReference type="ARBA" id="ARBA00012528"/>
    </source>
</evidence>
<dbReference type="InterPro" id="IPR029787">
    <property type="entry name" value="Nucleotide_cyclase"/>
</dbReference>
<dbReference type="Gene3D" id="3.30.70.270">
    <property type="match status" value="1"/>
</dbReference>
<dbReference type="PANTHER" id="PTHR45138:SF9">
    <property type="entry name" value="DIGUANYLATE CYCLASE DGCM-RELATED"/>
    <property type="match status" value="1"/>
</dbReference>
<dbReference type="PANTHER" id="PTHR45138">
    <property type="entry name" value="REGULATORY COMPONENTS OF SENSORY TRANSDUCTION SYSTEM"/>
    <property type="match status" value="1"/>
</dbReference>
<keyword evidence="4" id="KW-0812">Transmembrane</keyword>
<dbReference type="GO" id="GO:0043709">
    <property type="term" value="P:cell adhesion involved in single-species biofilm formation"/>
    <property type="evidence" value="ECO:0007669"/>
    <property type="project" value="TreeGrafter"/>
</dbReference>
<dbReference type="EC" id="2.7.7.65" evidence="2"/>
<dbReference type="GO" id="GO:0005886">
    <property type="term" value="C:plasma membrane"/>
    <property type="evidence" value="ECO:0007669"/>
    <property type="project" value="TreeGrafter"/>
</dbReference>